<keyword evidence="1" id="KW-1133">Transmembrane helix</keyword>
<accession>A0A1Z4KII3</accession>
<gene>
    <name evidence="2" type="ORF">NIES23_15770</name>
</gene>
<evidence type="ECO:0000313" key="3">
    <source>
        <dbReference type="Proteomes" id="UP000217507"/>
    </source>
</evidence>
<organism evidence="2 3">
    <name type="scientific">Trichormus variabilis NIES-23</name>
    <dbReference type="NCBI Taxonomy" id="1973479"/>
    <lineage>
        <taxon>Bacteria</taxon>
        <taxon>Bacillati</taxon>
        <taxon>Cyanobacteriota</taxon>
        <taxon>Cyanophyceae</taxon>
        <taxon>Nostocales</taxon>
        <taxon>Nostocaceae</taxon>
        <taxon>Trichormus</taxon>
    </lineage>
</organism>
<name>A0A1Z4KII3_ANAVA</name>
<proteinExistence type="predicted"/>
<evidence type="ECO:0000313" key="2">
    <source>
        <dbReference type="EMBL" id="BAY68788.1"/>
    </source>
</evidence>
<dbReference type="Proteomes" id="UP000217507">
    <property type="component" value="Chromosome"/>
</dbReference>
<feature type="transmembrane region" description="Helical" evidence="1">
    <location>
        <begin position="12"/>
        <end position="40"/>
    </location>
</feature>
<keyword evidence="1" id="KW-0472">Membrane</keyword>
<dbReference type="EMBL" id="AP018216">
    <property type="protein sequence ID" value="BAY68788.1"/>
    <property type="molecule type" value="Genomic_DNA"/>
</dbReference>
<keyword evidence="1" id="KW-0812">Transmembrane</keyword>
<reference evidence="2 3" key="1">
    <citation type="submission" date="2017-06" db="EMBL/GenBank/DDBJ databases">
        <title>Genome sequencing of cyanobaciteial culture collection at National Institute for Environmental Studies (NIES).</title>
        <authorList>
            <person name="Hirose Y."/>
            <person name="Shimura Y."/>
            <person name="Fujisawa T."/>
            <person name="Nakamura Y."/>
            <person name="Kawachi M."/>
        </authorList>
    </citation>
    <scope>NUCLEOTIDE SEQUENCE [LARGE SCALE GENOMIC DNA]</scope>
    <source>
        <strain evidence="2 3">NIES-23</strain>
    </source>
</reference>
<dbReference type="AlphaFoldDB" id="A0A1Z4KII3"/>
<feature type="transmembrane region" description="Helical" evidence="1">
    <location>
        <begin position="60"/>
        <end position="86"/>
    </location>
</feature>
<evidence type="ECO:0000256" key="1">
    <source>
        <dbReference type="SAM" id="Phobius"/>
    </source>
</evidence>
<protein>
    <submittedName>
        <fullName evidence="2">Uncharacterized protein</fullName>
    </submittedName>
</protein>
<sequence length="98" mass="11420">MSTEKIYHLFRLWCKITLSTFVGLNALALLLLVLLSVLRVPSFNIGNDALWLLRWQYEQSTGFVIVFNPWILLTIAAVIGFVGVYLRRNSQQHRRRTK</sequence>